<dbReference type="GO" id="GO:0005886">
    <property type="term" value="C:plasma membrane"/>
    <property type="evidence" value="ECO:0007669"/>
    <property type="project" value="UniProtKB-SubCell"/>
</dbReference>
<dbReference type="Pfam" id="PF15910">
    <property type="entry name" value="V-set_2"/>
    <property type="match status" value="1"/>
</dbReference>
<evidence type="ECO:0000256" key="8">
    <source>
        <dbReference type="ARBA" id="ARBA00023157"/>
    </source>
</evidence>
<dbReference type="OrthoDB" id="9403189at2759"/>
<proteinExistence type="predicted"/>
<dbReference type="GeneID" id="103111211"/>
<name>A0A1S2ZK17_ERIEU</name>
<evidence type="ECO:0000256" key="9">
    <source>
        <dbReference type="ARBA" id="ARBA00023180"/>
    </source>
</evidence>
<keyword evidence="8" id="KW-1015">Disulfide bond</keyword>
<keyword evidence="4 12" id="KW-0812">Transmembrane</keyword>
<evidence type="ECO:0000256" key="11">
    <source>
        <dbReference type="ARBA" id="ARBA00049688"/>
    </source>
</evidence>
<dbReference type="PANTHER" id="PTHR20904">
    <property type="entry name" value="INDUCIBLE T-CELL COSTIMULATOR ICOS"/>
    <property type="match status" value="1"/>
</dbReference>
<keyword evidence="15" id="KW-1185">Reference proteome</keyword>
<evidence type="ECO:0000256" key="3">
    <source>
        <dbReference type="ARBA" id="ARBA00022475"/>
    </source>
</evidence>
<evidence type="ECO:0000259" key="14">
    <source>
        <dbReference type="Pfam" id="PF15910"/>
    </source>
</evidence>
<dbReference type="eggNOG" id="ENOG502S59F">
    <property type="taxonomic scope" value="Eukaryota"/>
</dbReference>
<sequence>MKSNLWYLFLVFFQVEVLTEEIINHFTNLKMFVYHNGGVKILCEHSGTLHQFKMELLKEEQQQRQHVLCDFTQIKGNGSESTSNTTLCESQLSDNGASFFLYHLNSSHAGYYLCRLSIFDPPPYVVKIISKEYLHVYASKLCCHQREFWLPIGCAVFTAIFILGCVFTCWISKKKYQSSVHDPNSEYMFMAAVPTHKKPGLTGVTCNLGLSGTQA</sequence>
<keyword evidence="6 12" id="KW-1133">Transmembrane helix</keyword>
<evidence type="ECO:0000256" key="5">
    <source>
        <dbReference type="ARBA" id="ARBA00022729"/>
    </source>
</evidence>
<dbReference type="InterPro" id="IPR013106">
    <property type="entry name" value="Ig_V-set"/>
</dbReference>
<dbReference type="CTD" id="29851"/>
<keyword evidence="3" id="KW-1003">Cell membrane</keyword>
<comment type="subcellular location">
    <subcellularLocation>
        <location evidence="1">Cell membrane</location>
        <topology evidence="1">Single-pass type I membrane protein</topology>
    </subcellularLocation>
</comment>
<accession>A0A1S2ZK17</accession>
<evidence type="ECO:0000256" key="7">
    <source>
        <dbReference type="ARBA" id="ARBA00023136"/>
    </source>
</evidence>
<gene>
    <name evidence="16" type="primary">ICOS</name>
</gene>
<feature type="domain" description="Immunoglobulin V-set" evidence="14">
    <location>
        <begin position="27"/>
        <end position="139"/>
    </location>
</feature>
<dbReference type="SUPFAM" id="SSF48726">
    <property type="entry name" value="Immunoglobulin"/>
    <property type="match status" value="1"/>
</dbReference>
<dbReference type="FunCoup" id="A0A1S2ZK17">
    <property type="interactions" value="158"/>
</dbReference>
<protein>
    <recommendedName>
        <fullName evidence="2">Inducible T-cell costimulator</fullName>
    </recommendedName>
</protein>
<feature type="chain" id="PRO_5047119015" description="Inducible T-cell costimulator" evidence="13">
    <location>
        <begin position="20"/>
        <end position="215"/>
    </location>
</feature>
<dbReference type="InParanoid" id="A0A1S2ZK17"/>
<feature type="transmembrane region" description="Helical" evidence="12">
    <location>
        <begin position="148"/>
        <end position="171"/>
    </location>
</feature>
<dbReference type="Proteomes" id="UP001652624">
    <property type="component" value="Chromosome 7"/>
</dbReference>
<dbReference type="PANTHER" id="PTHR20904:SF0">
    <property type="entry name" value="INDUCIBLE T-CELL COSTIMULATOR"/>
    <property type="match status" value="1"/>
</dbReference>
<evidence type="ECO:0000313" key="15">
    <source>
        <dbReference type="Proteomes" id="UP001652624"/>
    </source>
</evidence>
<evidence type="ECO:0000256" key="10">
    <source>
        <dbReference type="ARBA" id="ARBA00023319"/>
    </source>
</evidence>
<dbReference type="GO" id="GO:0002517">
    <property type="term" value="P:T cell tolerance induction"/>
    <property type="evidence" value="ECO:0007669"/>
    <property type="project" value="TreeGrafter"/>
</dbReference>
<evidence type="ECO:0000256" key="1">
    <source>
        <dbReference type="ARBA" id="ARBA00004251"/>
    </source>
</evidence>
<evidence type="ECO:0000256" key="6">
    <source>
        <dbReference type="ARBA" id="ARBA00022989"/>
    </source>
</evidence>
<evidence type="ECO:0000256" key="13">
    <source>
        <dbReference type="SAM" id="SignalP"/>
    </source>
</evidence>
<dbReference type="RefSeq" id="XP_007520539.2">
    <property type="nucleotide sequence ID" value="XM_007520477.2"/>
</dbReference>
<dbReference type="AlphaFoldDB" id="A0A1S2ZK17"/>
<dbReference type="InterPro" id="IPR039943">
    <property type="entry name" value="ICOS"/>
</dbReference>
<feature type="signal peptide" evidence="13">
    <location>
        <begin position="1"/>
        <end position="19"/>
    </location>
</feature>
<evidence type="ECO:0000256" key="2">
    <source>
        <dbReference type="ARBA" id="ARBA00019739"/>
    </source>
</evidence>
<reference evidence="16" key="1">
    <citation type="submission" date="2025-08" db="UniProtKB">
        <authorList>
            <consortium name="RefSeq"/>
        </authorList>
    </citation>
    <scope>IDENTIFICATION</scope>
</reference>
<keyword evidence="5 13" id="KW-0732">Signal</keyword>
<comment type="subunit">
    <text evidence="11">Homodimer; disulfide-linked. Interacts with ICOSLG. Interacts with PIK3R1. Interacts with TBK1; this interaction is critical for the maturation of T follicular regulatory cells.</text>
</comment>
<evidence type="ECO:0000256" key="12">
    <source>
        <dbReference type="SAM" id="Phobius"/>
    </source>
</evidence>
<keyword evidence="7 12" id="KW-0472">Membrane</keyword>
<dbReference type="Gene3D" id="2.60.40.10">
    <property type="entry name" value="Immunoglobulins"/>
    <property type="match status" value="1"/>
</dbReference>
<dbReference type="GO" id="GO:0098609">
    <property type="term" value="P:cell-cell adhesion"/>
    <property type="evidence" value="ECO:0007669"/>
    <property type="project" value="TreeGrafter"/>
</dbReference>
<keyword evidence="10" id="KW-0393">Immunoglobulin domain</keyword>
<dbReference type="GO" id="GO:0031295">
    <property type="term" value="P:T cell costimulation"/>
    <property type="evidence" value="ECO:0007669"/>
    <property type="project" value="InterPro"/>
</dbReference>
<keyword evidence="9" id="KW-0325">Glycoprotein</keyword>
<evidence type="ECO:0000313" key="16">
    <source>
        <dbReference type="RefSeq" id="XP_007520539.2"/>
    </source>
</evidence>
<evidence type="ECO:0000256" key="4">
    <source>
        <dbReference type="ARBA" id="ARBA00022692"/>
    </source>
</evidence>
<dbReference type="InterPro" id="IPR013783">
    <property type="entry name" value="Ig-like_fold"/>
</dbReference>
<organism evidence="15 16">
    <name type="scientific">Erinaceus europaeus</name>
    <name type="common">Western European hedgehog</name>
    <dbReference type="NCBI Taxonomy" id="9365"/>
    <lineage>
        <taxon>Eukaryota</taxon>
        <taxon>Metazoa</taxon>
        <taxon>Chordata</taxon>
        <taxon>Craniata</taxon>
        <taxon>Vertebrata</taxon>
        <taxon>Euteleostomi</taxon>
        <taxon>Mammalia</taxon>
        <taxon>Eutheria</taxon>
        <taxon>Laurasiatheria</taxon>
        <taxon>Eulipotyphla</taxon>
        <taxon>Erinaceidae</taxon>
        <taxon>Erinaceinae</taxon>
        <taxon>Erinaceus</taxon>
    </lineage>
</organism>
<dbReference type="InterPro" id="IPR036179">
    <property type="entry name" value="Ig-like_dom_sf"/>
</dbReference>